<dbReference type="EMBL" id="FTOL01000015">
    <property type="protein sequence ID" value="SIT25540.1"/>
    <property type="molecule type" value="Genomic_DNA"/>
</dbReference>
<dbReference type="Proteomes" id="UP000186744">
    <property type="component" value="Unassembled WGS sequence"/>
</dbReference>
<keyword evidence="2" id="KW-1185">Reference proteome</keyword>
<dbReference type="OrthoDB" id="1264624at2"/>
<dbReference type="RefSeq" id="WP_076554123.1">
    <property type="nucleotide sequence ID" value="NZ_FTOL01000015.1"/>
</dbReference>
<reference evidence="2" key="1">
    <citation type="submission" date="2017-01" db="EMBL/GenBank/DDBJ databases">
        <authorList>
            <person name="Varghese N."/>
            <person name="Submissions S."/>
        </authorList>
    </citation>
    <scope>NUCLEOTIDE SEQUENCE [LARGE SCALE GENOMIC DNA]</scope>
    <source>
        <strain evidence="2">DSM 18017</strain>
    </source>
</reference>
<evidence type="ECO:0000313" key="2">
    <source>
        <dbReference type="Proteomes" id="UP000186744"/>
    </source>
</evidence>
<dbReference type="STRING" id="373668.SAMN05421786_11524"/>
<protein>
    <submittedName>
        <fullName evidence="1">Uncharacterized protein</fullName>
    </submittedName>
</protein>
<organism evidence="1 2">
    <name type="scientific">Chryseobacterium ureilyticum</name>
    <dbReference type="NCBI Taxonomy" id="373668"/>
    <lineage>
        <taxon>Bacteria</taxon>
        <taxon>Pseudomonadati</taxon>
        <taxon>Bacteroidota</taxon>
        <taxon>Flavobacteriia</taxon>
        <taxon>Flavobacteriales</taxon>
        <taxon>Weeksellaceae</taxon>
        <taxon>Chryseobacterium group</taxon>
        <taxon>Chryseobacterium</taxon>
    </lineage>
</organism>
<proteinExistence type="predicted"/>
<name>A0A1N7QRJ7_9FLAO</name>
<sequence>MEINGYEYTEDEVLEALKKKGYLILKFETYNEEPIHGSTFVKHYFTTKCAVKGNQLPSDENIWFKVAEREFEKPFFKPDLAN</sequence>
<gene>
    <name evidence="1" type="ORF">SAMN05421786_11524</name>
</gene>
<evidence type="ECO:0000313" key="1">
    <source>
        <dbReference type="EMBL" id="SIT25540.1"/>
    </source>
</evidence>
<dbReference type="AlphaFoldDB" id="A0A1N7QRJ7"/>
<accession>A0A1N7QRJ7</accession>